<evidence type="ECO:0000313" key="6">
    <source>
        <dbReference type="EMBL" id="KAF5845033.1"/>
    </source>
</evidence>
<dbReference type="AlphaFoldDB" id="A0A8H5Z7H9"/>
<keyword evidence="3" id="KW-0560">Oxidoreductase</keyword>
<keyword evidence="2" id="KW-0274">FAD</keyword>
<dbReference type="PANTHER" id="PTHR46720">
    <property type="entry name" value="HYDROXYLASE, PUTATIVE (AFU_ORTHOLOGUE AFUA_3G01460)-RELATED"/>
    <property type="match status" value="1"/>
</dbReference>
<dbReference type="SUPFAM" id="SSF51905">
    <property type="entry name" value="FAD/NAD(P)-binding domain"/>
    <property type="match status" value="1"/>
</dbReference>
<dbReference type="InterPro" id="IPR051104">
    <property type="entry name" value="FAD_monoxygenase"/>
</dbReference>
<dbReference type="Proteomes" id="UP000624244">
    <property type="component" value="Unassembled WGS sequence"/>
</dbReference>
<dbReference type="InterPro" id="IPR036188">
    <property type="entry name" value="FAD/NAD-bd_sf"/>
</dbReference>
<dbReference type="OMA" id="GQQTVHR"/>
<feature type="transmembrane region" description="Helical" evidence="4">
    <location>
        <begin position="7"/>
        <end position="27"/>
    </location>
</feature>
<evidence type="ECO:0000259" key="5">
    <source>
        <dbReference type="Pfam" id="PF01494"/>
    </source>
</evidence>
<comment type="caution">
    <text evidence="6">The sequence shown here is derived from an EMBL/GenBank/DDBJ whole genome shotgun (WGS) entry which is preliminary data.</text>
</comment>
<keyword evidence="4" id="KW-0472">Membrane</keyword>
<gene>
    <name evidence="6" type="ORF">GGP41_001175</name>
</gene>
<proteinExistence type="predicted"/>
<dbReference type="PANTHER" id="PTHR46720:SF3">
    <property type="entry name" value="FAD-BINDING DOMAIN-CONTAINING PROTEIN-RELATED"/>
    <property type="match status" value="1"/>
</dbReference>
<reference evidence="6" key="1">
    <citation type="submission" date="2019-11" db="EMBL/GenBank/DDBJ databases">
        <title>Bipolaris sorokiniana Genome sequencing.</title>
        <authorList>
            <person name="Wang H."/>
        </authorList>
    </citation>
    <scope>NUCLEOTIDE SEQUENCE</scope>
</reference>
<evidence type="ECO:0000256" key="4">
    <source>
        <dbReference type="SAM" id="Phobius"/>
    </source>
</evidence>
<protein>
    <recommendedName>
        <fullName evidence="5">FAD-binding domain-containing protein</fullName>
    </recommendedName>
</protein>
<organism evidence="6 7">
    <name type="scientific">Cochliobolus sativus</name>
    <name type="common">Common root rot and spot blotch fungus</name>
    <name type="synonym">Bipolaris sorokiniana</name>
    <dbReference type="NCBI Taxonomy" id="45130"/>
    <lineage>
        <taxon>Eukaryota</taxon>
        <taxon>Fungi</taxon>
        <taxon>Dikarya</taxon>
        <taxon>Ascomycota</taxon>
        <taxon>Pezizomycotina</taxon>
        <taxon>Dothideomycetes</taxon>
        <taxon>Pleosporomycetidae</taxon>
        <taxon>Pleosporales</taxon>
        <taxon>Pleosporineae</taxon>
        <taxon>Pleosporaceae</taxon>
        <taxon>Bipolaris</taxon>
    </lineage>
</organism>
<evidence type="ECO:0000256" key="3">
    <source>
        <dbReference type="ARBA" id="ARBA00023002"/>
    </source>
</evidence>
<dbReference type="Pfam" id="PF01494">
    <property type="entry name" value="FAD_binding_3"/>
    <property type="match status" value="1"/>
</dbReference>
<dbReference type="PRINTS" id="PR00420">
    <property type="entry name" value="RNGMNOXGNASE"/>
</dbReference>
<dbReference type="GO" id="GO:0071949">
    <property type="term" value="F:FAD binding"/>
    <property type="evidence" value="ECO:0007669"/>
    <property type="project" value="InterPro"/>
</dbReference>
<feature type="domain" description="FAD-binding" evidence="5">
    <location>
        <begin position="311"/>
        <end position="373"/>
    </location>
</feature>
<dbReference type="FunFam" id="3.50.50.60:FF:000153">
    <property type="entry name" value="Salicylate hydroxylase, putative"/>
    <property type="match status" value="1"/>
</dbReference>
<keyword evidence="4" id="KW-0812">Transmembrane</keyword>
<accession>A0A8H5Z7H9</accession>
<dbReference type="InterPro" id="IPR002938">
    <property type="entry name" value="FAD-bd"/>
</dbReference>
<dbReference type="Gene3D" id="3.50.50.60">
    <property type="entry name" value="FAD/NAD(P)-binding domain"/>
    <property type="match status" value="1"/>
</dbReference>
<evidence type="ECO:0000313" key="7">
    <source>
        <dbReference type="Proteomes" id="UP000624244"/>
    </source>
</evidence>
<dbReference type="GO" id="GO:0044550">
    <property type="term" value="P:secondary metabolite biosynthetic process"/>
    <property type="evidence" value="ECO:0007669"/>
    <property type="project" value="UniProtKB-ARBA"/>
</dbReference>
<name>A0A8H5Z7H9_COCSA</name>
<evidence type="ECO:0000256" key="2">
    <source>
        <dbReference type="ARBA" id="ARBA00022827"/>
    </source>
</evidence>
<sequence>MAAAADPLSIAVVGGGIAGLTLAIAMLEKCPHIHVTLYESAKTFGEIGAGVGFEPVMVRTMGLIDPRIAAAFEKCSKGNTATEPPRWFTVRIGDERKKDVRSGEEVFVMPARTGPRGGVHRAHFLDELVKLLPEGITQFRKRLQNITETEDDSGRVILHFTDGSKVLHDAVLGCDGIKSRTRSILLGDSMESKAVFSGKYAYRGLIPMAKAIDIMGEGTPETPQLYMGYRGHVLTFPIANGTLFNVVAFSSRPTWDQPEWVVQTSREDMLNDYKHWNPAVRTIMENLQKPDIWALFDHPPAPTYYSTKPLLCLVGDAAHASTPHQGAGAGMGIEDVYILSELLSQCNAKSDITKAFQAYDAVRRPRSQKLVKTSREAGMLWELEGEGVGDDLEALKQNALTRMNWIWDYDITEDLTRATGLMRNGASAAVP</sequence>
<dbReference type="SUPFAM" id="SSF54373">
    <property type="entry name" value="FAD-linked reductases, C-terminal domain"/>
    <property type="match status" value="1"/>
</dbReference>
<keyword evidence="4" id="KW-1133">Transmembrane helix</keyword>
<dbReference type="GO" id="GO:0016491">
    <property type="term" value="F:oxidoreductase activity"/>
    <property type="evidence" value="ECO:0007669"/>
    <property type="project" value="UniProtKB-KW"/>
</dbReference>
<keyword evidence="1" id="KW-0285">Flavoprotein</keyword>
<evidence type="ECO:0000256" key="1">
    <source>
        <dbReference type="ARBA" id="ARBA00022630"/>
    </source>
</evidence>
<dbReference type="EMBL" id="WNKQ01000020">
    <property type="protein sequence ID" value="KAF5845033.1"/>
    <property type="molecule type" value="Genomic_DNA"/>
</dbReference>